<keyword evidence="4 6" id="KW-1133">Transmembrane helix</keyword>
<dbReference type="Pfam" id="PF01169">
    <property type="entry name" value="GDT1"/>
    <property type="match status" value="2"/>
</dbReference>
<gene>
    <name evidence="7" type="ORF">ACFSM5_13990</name>
</gene>
<reference evidence="8" key="1">
    <citation type="journal article" date="2019" name="Int. J. Syst. Evol. Microbiol.">
        <title>The Global Catalogue of Microorganisms (GCM) 10K type strain sequencing project: providing services to taxonomists for standard genome sequencing and annotation.</title>
        <authorList>
            <consortium name="The Broad Institute Genomics Platform"/>
            <consortium name="The Broad Institute Genome Sequencing Center for Infectious Disease"/>
            <person name="Wu L."/>
            <person name="Ma J."/>
        </authorList>
    </citation>
    <scope>NUCLEOTIDE SEQUENCE [LARGE SCALE GENOMIC DNA]</scope>
    <source>
        <strain evidence="8">CGMCC 1.19062</strain>
    </source>
</reference>
<keyword evidence="5 6" id="KW-0472">Membrane</keyword>
<keyword evidence="3 6" id="KW-0812">Transmembrane</keyword>
<keyword evidence="8" id="KW-1185">Reference proteome</keyword>
<feature type="transmembrane region" description="Helical" evidence="6">
    <location>
        <begin position="169"/>
        <end position="189"/>
    </location>
</feature>
<evidence type="ECO:0000256" key="1">
    <source>
        <dbReference type="ARBA" id="ARBA00004141"/>
    </source>
</evidence>
<dbReference type="PANTHER" id="PTHR12608">
    <property type="entry name" value="TRANSMEMBRANE PROTEIN HTP-1 RELATED"/>
    <property type="match status" value="1"/>
</dbReference>
<feature type="transmembrane region" description="Helical" evidence="6">
    <location>
        <begin position="42"/>
        <end position="64"/>
    </location>
</feature>
<organism evidence="7 8">
    <name type="scientific">Lacibacterium aquatile</name>
    <dbReference type="NCBI Taxonomy" id="1168082"/>
    <lineage>
        <taxon>Bacteria</taxon>
        <taxon>Pseudomonadati</taxon>
        <taxon>Pseudomonadota</taxon>
        <taxon>Alphaproteobacteria</taxon>
        <taxon>Rhodospirillales</taxon>
        <taxon>Rhodospirillaceae</taxon>
    </lineage>
</organism>
<dbReference type="InterPro" id="IPR001727">
    <property type="entry name" value="GDT1-like"/>
</dbReference>
<evidence type="ECO:0000313" key="8">
    <source>
        <dbReference type="Proteomes" id="UP001597295"/>
    </source>
</evidence>
<proteinExistence type="inferred from homology"/>
<comment type="caution">
    <text evidence="6">Lacks conserved residue(s) required for the propagation of feature annotation.</text>
</comment>
<protein>
    <recommendedName>
        <fullName evidence="6">GDT1 family protein</fullName>
    </recommendedName>
</protein>
<comment type="subcellular location">
    <subcellularLocation>
        <location evidence="1 6">Membrane</location>
        <topology evidence="1 6">Multi-pass membrane protein</topology>
    </subcellularLocation>
</comment>
<dbReference type="EMBL" id="JBHUIP010000012">
    <property type="protein sequence ID" value="MFD2264008.1"/>
    <property type="molecule type" value="Genomic_DNA"/>
</dbReference>
<evidence type="ECO:0000313" key="7">
    <source>
        <dbReference type="EMBL" id="MFD2264008.1"/>
    </source>
</evidence>
<dbReference type="RefSeq" id="WP_379877050.1">
    <property type="nucleotide sequence ID" value="NZ_JBHUIP010000012.1"/>
</dbReference>
<accession>A0ABW5DS76</accession>
<name>A0ABW5DS76_9PROT</name>
<evidence type="ECO:0000256" key="2">
    <source>
        <dbReference type="ARBA" id="ARBA00009190"/>
    </source>
</evidence>
<feature type="transmembrane region" description="Helical" evidence="6">
    <location>
        <begin position="71"/>
        <end position="89"/>
    </location>
</feature>
<evidence type="ECO:0000256" key="3">
    <source>
        <dbReference type="ARBA" id="ARBA00022692"/>
    </source>
</evidence>
<dbReference type="Proteomes" id="UP001597295">
    <property type="component" value="Unassembled WGS sequence"/>
</dbReference>
<evidence type="ECO:0000256" key="4">
    <source>
        <dbReference type="ARBA" id="ARBA00022989"/>
    </source>
</evidence>
<comment type="similarity">
    <text evidence="2 6">Belongs to the GDT1 family.</text>
</comment>
<dbReference type="PANTHER" id="PTHR12608:SF1">
    <property type="entry name" value="TRANSMEMBRANE PROTEIN 165"/>
    <property type="match status" value="1"/>
</dbReference>
<evidence type="ECO:0000256" key="5">
    <source>
        <dbReference type="ARBA" id="ARBA00023136"/>
    </source>
</evidence>
<sequence>MDSFLLSTAASTAAVAIAEIGDKTQLFALILACRYNRPWPVAWGILIATIANHLLAGAVGALVATRIPYDYLQWGVGLSFIVIAAWTLIPDKVDDDDQKDRRFGPFLASLIGFFMLEMGDKTQIATVMLAADLKPFAAVMIGSIFGMMLVNLPIVFAGRAMSAKIPLHVTRKLAAALFVVLGVLALPIWRS</sequence>
<evidence type="ECO:0000256" key="6">
    <source>
        <dbReference type="RuleBase" id="RU365102"/>
    </source>
</evidence>
<comment type="caution">
    <text evidence="7">The sequence shown here is derived from an EMBL/GenBank/DDBJ whole genome shotgun (WGS) entry which is preliminary data.</text>
</comment>
<feature type="transmembrane region" description="Helical" evidence="6">
    <location>
        <begin position="136"/>
        <end position="157"/>
    </location>
</feature>